<evidence type="ECO:0000313" key="1">
    <source>
        <dbReference type="EMBL" id="KOX76961.1"/>
    </source>
</evidence>
<gene>
    <name evidence="1" type="ORF">WN51_10817</name>
</gene>
<keyword evidence="2" id="KW-1185">Reference proteome</keyword>
<name>A0A0N0BHZ5_9HYME</name>
<protein>
    <submittedName>
        <fullName evidence="1">Uncharacterized protein</fullName>
    </submittedName>
</protein>
<dbReference type="EMBL" id="KQ435737">
    <property type="protein sequence ID" value="KOX76961.1"/>
    <property type="molecule type" value="Genomic_DNA"/>
</dbReference>
<dbReference type="Proteomes" id="UP000053105">
    <property type="component" value="Unassembled WGS sequence"/>
</dbReference>
<evidence type="ECO:0000313" key="2">
    <source>
        <dbReference type="Proteomes" id="UP000053105"/>
    </source>
</evidence>
<sequence length="271" mass="31506">MRTARSLCKFHFLFNQSTMSQFRTLVEERVHLTQGQKREQKEVLRKIVLLFHKKLRMITTDLCSNTPSLITEKFNFNQIHDQYFDTMRRAFNSINSINGRNGNGTITFCHCSKFNKMVKEKQVSSGWCEAMMTHPVYINKLDFGVTVDPDCVTSKPHNLNHEEVPQRIIAKNNRKTGAQSVNVPIFSSIFQQIFSGKIGQYKTRYNKQNFRQKSSASLQQKDTEMHLHANVLRYYVIPPAEFKQRLHAAGILDHADVEERYLSEIVSSRIS</sequence>
<dbReference type="AlphaFoldDB" id="A0A0N0BHZ5"/>
<reference evidence="1 2" key="1">
    <citation type="submission" date="2015-07" db="EMBL/GenBank/DDBJ databases">
        <title>The genome of Melipona quadrifasciata.</title>
        <authorList>
            <person name="Pan H."/>
            <person name="Kapheim K."/>
        </authorList>
    </citation>
    <scope>NUCLEOTIDE SEQUENCE [LARGE SCALE GENOMIC DNA]</scope>
    <source>
        <strain evidence="1">0111107301</strain>
        <tissue evidence="1">Whole body</tissue>
    </source>
</reference>
<proteinExistence type="predicted"/>
<organism evidence="1 2">
    <name type="scientific">Melipona quadrifasciata</name>
    <dbReference type="NCBI Taxonomy" id="166423"/>
    <lineage>
        <taxon>Eukaryota</taxon>
        <taxon>Metazoa</taxon>
        <taxon>Ecdysozoa</taxon>
        <taxon>Arthropoda</taxon>
        <taxon>Hexapoda</taxon>
        <taxon>Insecta</taxon>
        <taxon>Pterygota</taxon>
        <taxon>Neoptera</taxon>
        <taxon>Endopterygota</taxon>
        <taxon>Hymenoptera</taxon>
        <taxon>Apocrita</taxon>
        <taxon>Aculeata</taxon>
        <taxon>Apoidea</taxon>
        <taxon>Anthophila</taxon>
        <taxon>Apidae</taxon>
        <taxon>Melipona</taxon>
    </lineage>
</organism>
<accession>A0A0N0BHZ5</accession>